<proteinExistence type="predicted"/>
<dbReference type="PATRIC" id="fig|1299334.3.peg.8251"/>
<organism evidence="2">
    <name type="scientific">Mycobacterium xenopi 4042</name>
    <dbReference type="NCBI Taxonomy" id="1299334"/>
    <lineage>
        <taxon>Bacteria</taxon>
        <taxon>Bacillati</taxon>
        <taxon>Actinomycetota</taxon>
        <taxon>Actinomycetes</taxon>
        <taxon>Mycobacteriales</taxon>
        <taxon>Mycobacteriaceae</taxon>
        <taxon>Mycobacterium</taxon>
    </lineage>
</organism>
<name>X7ZAH5_MYCXE</name>
<protein>
    <submittedName>
        <fullName evidence="2">Uncharacterized protein</fullName>
    </submittedName>
</protein>
<dbReference type="AlphaFoldDB" id="X7ZAH5"/>
<feature type="region of interest" description="Disordered" evidence="1">
    <location>
        <begin position="1"/>
        <end position="20"/>
    </location>
</feature>
<dbReference type="EMBL" id="JAOB01000080">
    <property type="protein sequence ID" value="EUA16006.1"/>
    <property type="molecule type" value="Genomic_DNA"/>
</dbReference>
<comment type="caution">
    <text evidence="2">The sequence shown here is derived from an EMBL/GenBank/DDBJ whole genome shotgun (WGS) entry which is preliminary data.</text>
</comment>
<accession>X7ZAH5</accession>
<feature type="compositionally biased region" description="Basic residues" evidence="1">
    <location>
        <begin position="1"/>
        <end position="11"/>
    </location>
</feature>
<evidence type="ECO:0000256" key="1">
    <source>
        <dbReference type="SAM" id="MobiDB-lite"/>
    </source>
</evidence>
<reference evidence="2" key="1">
    <citation type="submission" date="2014-01" db="EMBL/GenBank/DDBJ databases">
        <authorList>
            <person name="Brown-Elliot B."/>
            <person name="Wallace R."/>
            <person name="Lenaerts A."/>
            <person name="Ordway D."/>
            <person name="DeGroote M.A."/>
            <person name="Parker T."/>
            <person name="Sizemore C."/>
            <person name="Tallon L.J."/>
            <person name="Sadzewicz L.K."/>
            <person name="Sengamalay N."/>
            <person name="Fraser C.M."/>
            <person name="Hine E."/>
            <person name="Shefchek K.A."/>
            <person name="Das S.P."/>
            <person name="Tettelin H."/>
        </authorList>
    </citation>
    <scope>NUCLEOTIDE SEQUENCE [LARGE SCALE GENOMIC DNA]</scope>
    <source>
        <strain evidence="2">4042</strain>
    </source>
</reference>
<evidence type="ECO:0000313" key="2">
    <source>
        <dbReference type="EMBL" id="EUA16006.1"/>
    </source>
</evidence>
<sequence>MCEHHPAKRRQITSATPSLAGSSVINAPSRLIAEFISSKCRRADSPGRRGWPAEFRRPPSRWDCYSMPRPCRRRPRYVGAAATRSVGRRQTVEQLGHTVVDDGDQQTIAIAEVVLDDPHVTPARSATCLAVAASKPSSMMQRTVSSMIFARVSSRACGARWYGGWEPPGDLKLRTLLTL</sequence>
<gene>
    <name evidence="2" type="ORF">I553_0981</name>
</gene>